<comment type="similarity">
    <text evidence="1">Belongs to the AHA1 family.</text>
</comment>
<protein>
    <submittedName>
        <fullName evidence="3">SRPBCC family protein</fullName>
    </submittedName>
</protein>
<comment type="caution">
    <text evidence="3">The sequence shown here is derived from an EMBL/GenBank/DDBJ whole genome shotgun (WGS) entry which is preliminary data.</text>
</comment>
<dbReference type="InterPro" id="IPR023393">
    <property type="entry name" value="START-like_dom_sf"/>
</dbReference>
<name>A0ABW0MN63_9BURK</name>
<dbReference type="Gene3D" id="3.30.530.20">
    <property type="match status" value="1"/>
</dbReference>
<dbReference type="SUPFAM" id="SSF55961">
    <property type="entry name" value="Bet v1-like"/>
    <property type="match status" value="1"/>
</dbReference>
<dbReference type="Proteomes" id="UP001596101">
    <property type="component" value="Unassembled WGS sequence"/>
</dbReference>
<proteinExistence type="inferred from homology"/>
<feature type="domain" description="Activator of Hsp90 ATPase homologue 1/2-like C-terminal" evidence="2">
    <location>
        <begin position="15"/>
        <end position="151"/>
    </location>
</feature>
<evidence type="ECO:0000313" key="4">
    <source>
        <dbReference type="Proteomes" id="UP001596101"/>
    </source>
</evidence>
<reference evidence="4" key="1">
    <citation type="journal article" date="2019" name="Int. J. Syst. Evol. Microbiol.">
        <title>The Global Catalogue of Microorganisms (GCM) 10K type strain sequencing project: providing services to taxonomists for standard genome sequencing and annotation.</title>
        <authorList>
            <consortium name="The Broad Institute Genomics Platform"/>
            <consortium name="The Broad Institute Genome Sequencing Center for Infectious Disease"/>
            <person name="Wu L."/>
            <person name="Ma J."/>
        </authorList>
    </citation>
    <scope>NUCLEOTIDE SEQUENCE [LARGE SCALE GENOMIC DNA]</scope>
    <source>
        <strain evidence="4">CCUG 43111</strain>
    </source>
</reference>
<accession>A0ABW0MN63</accession>
<organism evidence="3 4">
    <name type="scientific">Massilia suwonensis</name>
    <dbReference type="NCBI Taxonomy" id="648895"/>
    <lineage>
        <taxon>Bacteria</taxon>
        <taxon>Pseudomonadati</taxon>
        <taxon>Pseudomonadota</taxon>
        <taxon>Betaproteobacteria</taxon>
        <taxon>Burkholderiales</taxon>
        <taxon>Oxalobacteraceae</taxon>
        <taxon>Telluria group</taxon>
        <taxon>Massilia</taxon>
    </lineage>
</organism>
<dbReference type="RefSeq" id="WP_379757419.1">
    <property type="nucleotide sequence ID" value="NZ_JBHSMR010000013.1"/>
</dbReference>
<evidence type="ECO:0000259" key="2">
    <source>
        <dbReference type="Pfam" id="PF08327"/>
    </source>
</evidence>
<gene>
    <name evidence="3" type="ORF">ACFPQ5_15565</name>
</gene>
<dbReference type="Pfam" id="PF08327">
    <property type="entry name" value="AHSA1"/>
    <property type="match status" value="1"/>
</dbReference>
<dbReference type="InterPro" id="IPR013538">
    <property type="entry name" value="ASHA1/2-like_C"/>
</dbReference>
<dbReference type="EMBL" id="JBHSMR010000013">
    <property type="protein sequence ID" value="MFC5479614.1"/>
    <property type="molecule type" value="Genomic_DNA"/>
</dbReference>
<evidence type="ECO:0000313" key="3">
    <source>
        <dbReference type="EMBL" id="MFC5479614.1"/>
    </source>
</evidence>
<dbReference type="CDD" id="cd08898">
    <property type="entry name" value="SRPBCC_CalC_Aha1-like_5"/>
    <property type="match status" value="1"/>
</dbReference>
<sequence>MSTETDRIERDIDIKAPRTRVWRALADATEFGSWFGVNLQGQSFVAGERVRGHITHPGYEHLQFEARVERVEPERLLSFYWHPYAIDPAVDYSQEEPTLVTFTLQDLPNQGTRLTVVESGFDKVPAARRQEAFRMNSQGWDAQVGNIARHVGG</sequence>
<keyword evidence="4" id="KW-1185">Reference proteome</keyword>
<evidence type="ECO:0000256" key="1">
    <source>
        <dbReference type="ARBA" id="ARBA00006817"/>
    </source>
</evidence>